<dbReference type="PANTHER" id="PTHR46377">
    <property type="entry name" value="DUAL SPECIFICITY PROTEIN PHOSPHATASE 19"/>
    <property type="match status" value="1"/>
</dbReference>
<dbReference type="InterPro" id="IPR020422">
    <property type="entry name" value="TYR_PHOSPHATASE_DUAL_dom"/>
</dbReference>
<dbReference type="Gene3D" id="3.90.190.10">
    <property type="entry name" value="Protein tyrosine phosphatase superfamily"/>
    <property type="match status" value="2"/>
</dbReference>
<keyword evidence="6" id="KW-1185">Reference proteome</keyword>
<keyword evidence="1" id="KW-0378">Hydrolase</keyword>
<dbReference type="PANTHER" id="PTHR46377:SF1">
    <property type="entry name" value="DUAL SPECIFICITY PROTEIN PHOSPHATASE 19"/>
    <property type="match status" value="1"/>
</dbReference>
<feature type="domain" description="Tyrosine-protein phosphatase" evidence="3">
    <location>
        <begin position="5"/>
        <end position="167"/>
    </location>
</feature>
<dbReference type="InterPro" id="IPR029021">
    <property type="entry name" value="Prot-tyrosine_phosphatase-like"/>
</dbReference>
<keyword evidence="2" id="KW-0904">Protein phosphatase</keyword>
<dbReference type="InterPro" id="IPR016130">
    <property type="entry name" value="Tyr_Pase_AS"/>
</dbReference>
<evidence type="ECO:0000259" key="4">
    <source>
        <dbReference type="PROSITE" id="PS50056"/>
    </source>
</evidence>
<evidence type="ECO:0008006" key="7">
    <source>
        <dbReference type="Google" id="ProtNLM"/>
    </source>
</evidence>
<dbReference type="CDD" id="cd14498">
    <property type="entry name" value="DSP"/>
    <property type="match status" value="2"/>
</dbReference>
<dbReference type="PROSITE" id="PS00383">
    <property type="entry name" value="TYR_PHOSPHATASE_1"/>
    <property type="match status" value="1"/>
</dbReference>
<accession>A0ABR3J437</accession>
<dbReference type="InterPro" id="IPR000387">
    <property type="entry name" value="Tyr_Pase_dom"/>
</dbReference>
<dbReference type="SMART" id="SM00195">
    <property type="entry name" value="DSPc"/>
    <property type="match status" value="2"/>
</dbReference>
<gene>
    <name evidence="5" type="ORF">HGRIS_010359</name>
</gene>
<proteinExistence type="predicted"/>
<comment type="caution">
    <text evidence="5">The sequence shown here is derived from an EMBL/GenBank/DDBJ whole genome shotgun (WGS) entry which is preliminary data.</text>
</comment>
<sequence length="414" mass="45696">MSLNPPSINYVIKDRLYIGNLTAAQSADSLSQNGITHILSVCPDYPSTSTNHLTIPVLDSEYENILIHLPKACDFIQHVLDQGGRVLVHCLMGISRSTAVVCAYRELYPLFRPQRSLSGSVRPFTVMRTRHMSPSAAVRFVKRCRPRAYPNYGFLRQLHAFADCQYDPTPANKTYISWKRSHDRRVTGFLQNVLDTATVIPDQLYLSSEFPTDVEEAEWLLLELGVTHVLSVSPGDISVPSSILPGIKHHHIEVGSAKDSLLIAMPDACRFIRHALKSAGVVLVYSSVESRACAFVCAYFMSYLRLSPKQALSRLENALPLFNATSSFTRNLTLFETCEYAPTSNHPCILKEWGIPSNITGTRSVTNKADMLDMNTNAVALSAAAASLLSETGFDMTAFGDALAHIQKTRSVAA</sequence>
<dbReference type="PROSITE" id="PS50056">
    <property type="entry name" value="TYR_PHOSPHATASE_2"/>
    <property type="match status" value="1"/>
</dbReference>
<protein>
    <recommendedName>
        <fullName evidence="7">Protein-tyrosine-phosphatase</fullName>
    </recommendedName>
</protein>
<name>A0ABR3J437_9AGAR</name>
<evidence type="ECO:0000259" key="3">
    <source>
        <dbReference type="PROSITE" id="PS50054"/>
    </source>
</evidence>
<dbReference type="SUPFAM" id="SSF52799">
    <property type="entry name" value="(Phosphotyrosine protein) phosphatases II"/>
    <property type="match status" value="2"/>
</dbReference>
<feature type="domain" description="Tyrosine specific protein phosphatases" evidence="4">
    <location>
        <begin position="70"/>
        <end position="146"/>
    </location>
</feature>
<reference evidence="6" key="1">
    <citation type="submission" date="2024-06" db="EMBL/GenBank/DDBJ databases">
        <title>Multi-omics analyses provide insights into the biosynthesis of the anticancer antibiotic pleurotin in Hohenbuehelia grisea.</title>
        <authorList>
            <person name="Weaver J.A."/>
            <person name="Alberti F."/>
        </authorList>
    </citation>
    <scope>NUCLEOTIDE SEQUENCE [LARGE SCALE GENOMIC DNA]</scope>
    <source>
        <strain evidence="6">T-177</strain>
    </source>
</reference>
<dbReference type="Pfam" id="PF00782">
    <property type="entry name" value="DSPc"/>
    <property type="match status" value="1"/>
</dbReference>
<dbReference type="PROSITE" id="PS50054">
    <property type="entry name" value="TYR_PHOSPHATASE_DUAL"/>
    <property type="match status" value="1"/>
</dbReference>
<evidence type="ECO:0000313" key="5">
    <source>
        <dbReference type="EMBL" id="KAL0950401.1"/>
    </source>
</evidence>
<dbReference type="InterPro" id="IPR000340">
    <property type="entry name" value="Dual-sp_phosphatase_cat-dom"/>
</dbReference>
<evidence type="ECO:0000256" key="2">
    <source>
        <dbReference type="ARBA" id="ARBA00022912"/>
    </source>
</evidence>
<dbReference type="EMBL" id="JASNQZ010000012">
    <property type="protein sequence ID" value="KAL0950401.1"/>
    <property type="molecule type" value="Genomic_DNA"/>
</dbReference>
<dbReference type="Proteomes" id="UP001556367">
    <property type="component" value="Unassembled WGS sequence"/>
</dbReference>
<evidence type="ECO:0000313" key="6">
    <source>
        <dbReference type="Proteomes" id="UP001556367"/>
    </source>
</evidence>
<organism evidence="5 6">
    <name type="scientific">Hohenbuehelia grisea</name>
    <dbReference type="NCBI Taxonomy" id="104357"/>
    <lineage>
        <taxon>Eukaryota</taxon>
        <taxon>Fungi</taxon>
        <taxon>Dikarya</taxon>
        <taxon>Basidiomycota</taxon>
        <taxon>Agaricomycotina</taxon>
        <taxon>Agaricomycetes</taxon>
        <taxon>Agaricomycetidae</taxon>
        <taxon>Agaricales</taxon>
        <taxon>Pleurotineae</taxon>
        <taxon>Pleurotaceae</taxon>
        <taxon>Hohenbuehelia</taxon>
    </lineage>
</organism>
<evidence type="ECO:0000256" key="1">
    <source>
        <dbReference type="ARBA" id="ARBA00022801"/>
    </source>
</evidence>